<name>A0A4R9GG73_9LEPT</name>
<dbReference type="RefSeq" id="WP_135767052.1">
    <property type="nucleotide sequence ID" value="NZ_RQET01000004.1"/>
</dbReference>
<gene>
    <name evidence="1" type="ORF">EHO60_04955</name>
</gene>
<accession>A0A4R9GG73</accession>
<evidence type="ECO:0000313" key="1">
    <source>
        <dbReference type="EMBL" id="TGK11648.1"/>
    </source>
</evidence>
<dbReference type="OrthoDB" id="342667at2"/>
<reference evidence="1" key="1">
    <citation type="journal article" date="2019" name="PLoS Negl. Trop. Dis.">
        <title>Revisiting the worldwide diversity of Leptospira species in the environment.</title>
        <authorList>
            <person name="Vincent A.T."/>
            <person name="Schiettekatte O."/>
            <person name="Bourhy P."/>
            <person name="Veyrier F.J."/>
            <person name="Picardeau M."/>
        </authorList>
    </citation>
    <scope>NUCLEOTIDE SEQUENCE [LARGE SCALE GENOMIC DNA]</scope>
    <source>
        <strain evidence="1">SSW15</strain>
    </source>
</reference>
<proteinExistence type="predicted"/>
<organism evidence="1 2">
    <name type="scientific">Leptospira fletcheri</name>
    <dbReference type="NCBI Taxonomy" id="2484981"/>
    <lineage>
        <taxon>Bacteria</taxon>
        <taxon>Pseudomonadati</taxon>
        <taxon>Spirochaetota</taxon>
        <taxon>Spirochaetia</taxon>
        <taxon>Leptospirales</taxon>
        <taxon>Leptospiraceae</taxon>
        <taxon>Leptospira</taxon>
    </lineage>
</organism>
<keyword evidence="2" id="KW-1185">Reference proteome</keyword>
<dbReference type="AlphaFoldDB" id="A0A4R9GG73"/>
<dbReference type="NCBIfam" id="NF047484">
    <property type="entry name" value="LA1326_LA4305"/>
    <property type="match status" value="1"/>
</dbReference>
<sequence>MATFLKKAIRIKKIRLRTFPILLSLALLSWECLSLQRKEMATLSDSVVLFYIHKSRETPEFLEPETWLPLASTVLREVHFDSDEKAAFLQRWESLFKYLGISDNIVGAKEPIRLFTEEESRILGELLYKAEKEIPDGSPKAYQIILKREDQLRPGLRIRRTVFYLRNRLDCMLFEFGEIGQVVDFQTTYALRDWILYPIREPEIAPTNSVFLPEIRPLGLEYAEPIAGRNATNNRLCIRPNFWTEKKLSEPESVSKTKPPKEAADRLKILKDLLEKRLITKDEYERKKTEILKDL</sequence>
<dbReference type="Proteomes" id="UP000298458">
    <property type="component" value="Unassembled WGS sequence"/>
</dbReference>
<dbReference type="EMBL" id="RQET01000004">
    <property type="protein sequence ID" value="TGK11648.1"/>
    <property type="molecule type" value="Genomic_DNA"/>
</dbReference>
<comment type="caution">
    <text evidence="1">The sequence shown here is derived from an EMBL/GenBank/DDBJ whole genome shotgun (WGS) entry which is preliminary data.</text>
</comment>
<protein>
    <submittedName>
        <fullName evidence="1">SHOCT domain-containing protein</fullName>
    </submittedName>
</protein>
<evidence type="ECO:0000313" key="2">
    <source>
        <dbReference type="Proteomes" id="UP000298458"/>
    </source>
</evidence>